<name>A0A202B4C9_CHRVL</name>
<evidence type="ECO:0000313" key="1">
    <source>
        <dbReference type="EMBL" id="OVE46374.1"/>
    </source>
</evidence>
<dbReference type="InterPro" id="IPR001610">
    <property type="entry name" value="PAC"/>
</dbReference>
<dbReference type="Pfam" id="PF00990">
    <property type="entry name" value="GGDEF"/>
    <property type="match status" value="1"/>
</dbReference>
<dbReference type="Gene3D" id="3.30.70.270">
    <property type="match status" value="1"/>
</dbReference>
<dbReference type="NCBIfam" id="TIGR00229">
    <property type="entry name" value="sensory_box"/>
    <property type="match status" value="1"/>
</dbReference>
<keyword evidence="2" id="KW-1185">Reference proteome</keyword>
<evidence type="ECO:0008006" key="3">
    <source>
        <dbReference type="Google" id="ProtNLM"/>
    </source>
</evidence>
<dbReference type="InterPro" id="IPR000700">
    <property type="entry name" value="PAS-assoc_C"/>
</dbReference>
<dbReference type="PANTHER" id="PTHR46663:SF3">
    <property type="entry name" value="SLL0267 PROTEIN"/>
    <property type="match status" value="1"/>
</dbReference>
<dbReference type="InterPro" id="IPR043128">
    <property type="entry name" value="Rev_trsase/Diguanyl_cyclase"/>
</dbReference>
<dbReference type="SMART" id="SM00267">
    <property type="entry name" value="GGDEF"/>
    <property type="match status" value="1"/>
</dbReference>
<sequence>MPFQLNLFRQIVDHAQDAVMVTEVAPLQLPGPIIVYVNPAMCRLSGYEASELLGRSPRVLQGPLTDPSALLQLSVALRDGRETTVELLNYHRSGTPYWTRLHLLPLFDESGELSHFAALQQDITARHIRSEALYRMVVSDEGSSLFNRQMFFDVGAKSMQLAFRQGKPLTAVLLAVDDPSRLRRSYGQLVGQMLTRIVAQAIIAAVRESDIAGRLSRHEFGLLLPESGEAEAQLVLARIRTMLDAGLGEAGLPDGAYIALRAGLCLAEAGDATPEHAFERARQRLRDAEQPSGAEG</sequence>
<dbReference type="CDD" id="cd01949">
    <property type="entry name" value="GGDEF"/>
    <property type="match status" value="1"/>
</dbReference>
<dbReference type="InterPro" id="IPR029787">
    <property type="entry name" value="Nucleotide_cyclase"/>
</dbReference>
<organism evidence="1 2">
    <name type="scientific">Chromobacterium violaceum</name>
    <dbReference type="NCBI Taxonomy" id="536"/>
    <lineage>
        <taxon>Bacteria</taxon>
        <taxon>Pseudomonadati</taxon>
        <taxon>Pseudomonadota</taxon>
        <taxon>Betaproteobacteria</taxon>
        <taxon>Neisseriales</taxon>
        <taxon>Chromobacteriaceae</taxon>
        <taxon>Chromobacterium</taxon>
    </lineage>
</organism>
<dbReference type="NCBIfam" id="TIGR00254">
    <property type="entry name" value="GGDEF"/>
    <property type="match status" value="1"/>
</dbReference>
<reference evidence="1 2" key="1">
    <citation type="submission" date="2017-05" db="EMBL/GenBank/DDBJ databases">
        <title>Chromobacterium violaceum GHPS1 isolated from Hydrocarbon polluted soil in French Guiana display an awesome secondary metabolite arsenal and a battery of drug and heavy-metal-resistance and detoxification of xenobiotics proteins.</title>
        <authorList>
            <person name="Belbahri L."/>
        </authorList>
    </citation>
    <scope>NUCLEOTIDE SEQUENCE [LARGE SCALE GENOMIC DNA]</scope>
    <source>
        <strain evidence="1 2">GHPS1</strain>
    </source>
</reference>
<dbReference type="AlphaFoldDB" id="A0A202B4C9"/>
<dbReference type="EMBL" id="NHOO01000019">
    <property type="protein sequence ID" value="OVE46374.1"/>
    <property type="molecule type" value="Genomic_DNA"/>
</dbReference>
<dbReference type="CDD" id="cd00130">
    <property type="entry name" value="PAS"/>
    <property type="match status" value="1"/>
</dbReference>
<dbReference type="Proteomes" id="UP000196342">
    <property type="component" value="Unassembled WGS sequence"/>
</dbReference>
<dbReference type="SUPFAM" id="SSF55073">
    <property type="entry name" value="Nucleotide cyclase"/>
    <property type="match status" value="1"/>
</dbReference>
<dbReference type="RefSeq" id="WP_081543646.1">
    <property type="nucleotide sequence ID" value="NZ_JABXOB010000016.1"/>
</dbReference>
<dbReference type="PANTHER" id="PTHR46663">
    <property type="entry name" value="DIGUANYLATE CYCLASE DGCT-RELATED"/>
    <property type="match status" value="1"/>
</dbReference>
<dbReference type="InterPro" id="IPR052163">
    <property type="entry name" value="DGC-Regulatory_Protein"/>
</dbReference>
<dbReference type="PROSITE" id="PS50887">
    <property type="entry name" value="GGDEF"/>
    <property type="match status" value="1"/>
</dbReference>
<gene>
    <name evidence="1" type="ORF">CBW21_19105</name>
</gene>
<protein>
    <recommendedName>
        <fullName evidence="3">Diguanylate cyclase</fullName>
    </recommendedName>
</protein>
<dbReference type="SMART" id="SM00086">
    <property type="entry name" value="PAC"/>
    <property type="match status" value="1"/>
</dbReference>
<dbReference type="InterPro" id="IPR035965">
    <property type="entry name" value="PAS-like_dom_sf"/>
</dbReference>
<dbReference type="Pfam" id="PF13426">
    <property type="entry name" value="PAS_9"/>
    <property type="match status" value="1"/>
</dbReference>
<dbReference type="InterPro" id="IPR000160">
    <property type="entry name" value="GGDEF_dom"/>
</dbReference>
<proteinExistence type="predicted"/>
<dbReference type="SUPFAM" id="SSF55785">
    <property type="entry name" value="PYP-like sensor domain (PAS domain)"/>
    <property type="match status" value="1"/>
</dbReference>
<dbReference type="PROSITE" id="PS50112">
    <property type="entry name" value="PAS"/>
    <property type="match status" value="1"/>
</dbReference>
<dbReference type="InterPro" id="IPR000014">
    <property type="entry name" value="PAS"/>
</dbReference>
<dbReference type="Gene3D" id="3.30.450.20">
    <property type="entry name" value="PAS domain"/>
    <property type="match status" value="1"/>
</dbReference>
<comment type="caution">
    <text evidence="1">The sequence shown here is derived from an EMBL/GenBank/DDBJ whole genome shotgun (WGS) entry which is preliminary data.</text>
</comment>
<dbReference type="PROSITE" id="PS50113">
    <property type="entry name" value="PAC"/>
    <property type="match status" value="1"/>
</dbReference>
<evidence type="ECO:0000313" key="2">
    <source>
        <dbReference type="Proteomes" id="UP000196342"/>
    </source>
</evidence>
<accession>A0A202B4C9</accession>